<accession>A0A0K2U9Q3</accession>
<feature type="domain" description="C2H2-type" evidence="2">
    <location>
        <begin position="102"/>
        <end position="126"/>
    </location>
</feature>
<proteinExistence type="predicted"/>
<comment type="subcellular location">
    <subcellularLocation>
        <location evidence="1">Nucleus</location>
    </subcellularLocation>
</comment>
<dbReference type="AlphaFoldDB" id="A0A0K2U9Q3"/>
<protein>
    <submittedName>
        <fullName evidence="3">Putative LOC101241480 [Hydra vulgaris]</fullName>
    </submittedName>
</protein>
<dbReference type="OrthoDB" id="6607251at2759"/>
<feature type="non-terminal residue" evidence="3">
    <location>
        <position position="1"/>
    </location>
</feature>
<organism evidence="3">
    <name type="scientific">Lepeophtheirus salmonis</name>
    <name type="common">Salmon louse</name>
    <name type="synonym">Caligus salmonis</name>
    <dbReference type="NCBI Taxonomy" id="72036"/>
    <lineage>
        <taxon>Eukaryota</taxon>
        <taxon>Metazoa</taxon>
        <taxon>Ecdysozoa</taxon>
        <taxon>Arthropoda</taxon>
        <taxon>Crustacea</taxon>
        <taxon>Multicrustacea</taxon>
        <taxon>Hexanauplia</taxon>
        <taxon>Copepoda</taxon>
        <taxon>Siphonostomatoida</taxon>
        <taxon>Caligidae</taxon>
        <taxon>Lepeophtheirus</taxon>
    </lineage>
</organism>
<dbReference type="GO" id="GO:0005634">
    <property type="term" value="C:nucleus"/>
    <property type="evidence" value="ECO:0007669"/>
    <property type="project" value="UniProtKB-SubCell"/>
</dbReference>
<dbReference type="InterPro" id="IPR036388">
    <property type="entry name" value="WH-like_DNA-bd_sf"/>
</dbReference>
<dbReference type="EMBL" id="HACA01017336">
    <property type="protein sequence ID" value="CDW34697.1"/>
    <property type="molecule type" value="Transcribed_RNA"/>
</dbReference>
<dbReference type="Gene3D" id="1.10.10.10">
    <property type="entry name" value="Winged helix-like DNA-binding domain superfamily/Winged helix DNA-binding domain"/>
    <property type="match status" value="1"/>
</dbReference>
<dbReference type="InterPro" id="IPR009057">
    <property type="entry name" value="Homeodomain-like_sf"/>
</dbReference>
<dbReference type="SUPFAM" id="SSF46689">
    <property type="entry name" value="Homeodomain-like"/>
    <property type="match status" value="1"/>
</dbReference>
<evidence type="ECO:0000256" key="1">
    <source>
        <dbReference type="ARBA" id="ARBA00004123"/>
    </source>
</evidence>
<dbReference type="InterPro" id="IPR013087">
    <property type="entry name" value="Znf_C2H2_type"/>
</dbReference>
<name>A0A0K2U9Q3_LEPSM</name>
<dbReference type="PROSITE" id="PS00028">
    <property type="entry name" value="ZINC_FINGER_C2H2_1"/>
    <property type="match status" value="1"/>
</dbReference>
<reference evidence="3" key="1">
    <citation type="submission" date="2014-05" db="EMBL/GenBank/DDBJ databases">
        <authorList>
            <person name="Chronopoulou M."/>
        </authorList>
    </citation>
    <scope>NUCLEOTIDE SEQUENCE</scope>
    <source>
        <tissue evidence="3">Whole organism</tissue>
    </source>
</reference>
<evidence type="ECO:0000313" key="3">
    <source>
        <dbReference type="EMBL" id="CDW34697.1"/>
    </source>
</evidence>
<sequence>SSMPKVVCQRCVTAIGLVSEFFDKLNQGQVKLLTEILGPKRKYNWNGKKLSLFDKKYPSGTLRKSKRKEEEDLPDFEDDNILESDSLKHEDTLENASMRFECLEPSCRLRFPNAEEIENHLKVENHSTMTLVVPSEDVDEENRLDEIPSNSMLQEIKDPCVKDFPITPANIKKGRKSHELSLSLKNRIVGMTEAGMTATQIAKRIPIPRTTIVSIVKKYLASGNVDNKARSGRPKVWTDSDTDRLNFIIKLNKKANIFTIWKLFNESRERKMSRMTIRRKLQELKEAKKRKAPQSSIVGVGCIDYGAVGGGEVIQTENQIPQPELQNPTQLSTTISLSSLTMDVPNLVIFQEQG</sequence>
<evidence type="ECO:0000259" key="2">
    <source>
        <dbReference type="PROSITE" id="PS00028"/>
    </source>
</evidence>